<dbReference type="PANTHER" id="PTHR30483:SF6">
    <property type="entry name" value="PERIPLASMIC BINDING PROTEIN OF ABC TRANSPORTER FOR NATURAL AMINO ACIDS"/>
    <property type="match status" value="1"/>
</dbReference>
<dbReference type="Pfam" id="PF13458">
    <property type="entry name" value="Peripla_BP_6"/>
    <property type="match status" value="1"/>
</dbReference>
<dbReference type="InterPro" id="IPR028082">
    <property type="entry name" value="Peripla_BP_I"/>
</dbReference>
<comment type="caution">
    <text evidence="4">The sequence shown here is derived from an EMBL/GenBank/DDBJ whole genome shotgun (WGS) entry which is preliminary data.</text>
</comment>
<evidence type="ECO:0000256" key="1">
    <source>
        <dbReference type="ARBA" id="ARBA00010062"/>
    </source>
</evidence>
<proteinExistence type="inferred from homology"/>
<evidence type="ECO:0000259" key="3">
    <source>
        <dbReference type="Pfam" id="PF13458"/>
    </source>
</evidence>
<dbReference type="EMBL" id="JAMXLR010000036">
    <property type="protein sequence ID" value="MCO6044307.1"/>
    <property type="molecule type" value="Genomic_DNA"/>
</dbReference>
<dbReference type="InterPro" id="IPR051010">
    <property type="entry name" value="BCAA_transport"/>
</dbReference>
<keyword evidence="5" id="KW-1185">Reference proteome</keyword>
<sequence length="370" mass="39543">MALLASSTTFADEPIVLGALYNSTGQQAGLDIPSAQGARLAVDQTNKHGGVLNRQIVLKIENGQSKPDVVKARTAALLASSPAPVALFGLSDTDLVLASAPLAAKANRVFLTSGATSPLLPAEVPEYLYLACFGDNVQAAAAAEWAHGDGQARKALVLYDSSHEYTRLLQKYFRERFTQLGGEIADERSFTSDTLEQTLEQFPNVDVVFLSAEVPADIQKAVRMIRSSGLDCPIVGGDSFDSAGLWEGSDAKCIYYTTHAYLGENNPNPRVVAFRKAFAAAYPDATPDAFTALGYDATRLLVRAIEQSQTADPEDIRRALAGIHRFEGVTGTLSYPKGSRIPTKSVSLIEVTGGKLRLVREVMPKGVPAP</sequence>
<gene>
    <name evidence="4" type="ORF">NG895_10350</name>
</gene>
<feature type="domain" description="Leucine-binding protein" evidence="3">
    <location>
        <begin position="14"/>
        <end position="354"/>
    </location>
</feature>
<dbReference type="CDD" id="cd06347">
    <property type="entry name" value="PBP1_ABC_LivK_ligand_binding-like"/>
    <property type="match status" value="1"/>
</dbReference>
<evidence type="ECO:0000313" key="5">
    <source>
        <dbReference type="Proteomes" id="UP001155241"/>
    </source>
</evidence>
<dbReference type="Proteomes" id="UP001155241">
    <property type="component" value="Unassembled WGS sequence"/>
</dbReference>
<comment type="similarity">
    <text evidence="1">Belongs to the leucine-binding protein family.</text>
</comment>
<evidence type="ECO:0000313" key="4">
    <source>
        <dbReference type="EMBL" id="MCO6044307.1"/>
    </source>
</evidence>
<dbReference type="RefSeq" id="WP_252852410.1">
    <property type="nucleotide sequence ID" value="NZ_JAMXLR010000036.1"/>
</dbReference>
<dbReference type="InterPro" id="IPR028081">
    <property type="entry name" value="Leu-bd"/>
</dbReference>
<protein>
    <submittedName>
        <fullName evidence="4">ABC transporter substrate-binding protein</fullName>
    </submittedName>
</protein>
<organism evidence="4 5">
    <name type="scientific">Aeoliella straminimaris</name>
    <dbReference type="NCBI Taxonomy" id="2954799"/>
    <lineage>
        <taxon>Bacteria</taxon>
        <taxon>Pseudomonadati</taxon>
        <taxon>Planctomycetota</taxon>
        <taxon>Planctomycetia</taxon>
        <taxon>Pirellulales</taxon>
        <taxon>Lacipirellulaceae</taxon>
        <taxon>Aeoliella</taxon>
    </lineage>
</organism>
<reference evidence="4" key="1">
    <citation type="submission" date="2022-06" db="EMBL/GenBank/DDBJ databases">
        <title>Aeoliella straminimaris, a novel planctomycete from sediments.</title>
        <authorList>
            <person name="Vitorino I.R."/>
            <person name="Lage O.M."/>
        </authorList>
    </citation>
    <scope>NUCLEOTIDE SEQUENCE</scope>
    <source>
        <strain evidence="4">ICT_H6.2</strain>
    </source>
</reference>
<dbReference type="PANTHER" id="PTHR30483">
    <property type="entry name" value="LEUCINE-SPECIFIC-BINDING PROTEIN"/>
    <property type="match status" value="1"/>
</dbReference>
<dbReference type="SUPFAM" id="SSF53822">
    <property type="entry name" value="Periplasmic binding protein-like I"/>
    <property type="match status" value="1"/>
</dbReference>
<dbReference type="Gene3D" id="3.40.50.2300">
    <property type="match status" value="2"/>
</dbReference>
<evidence type="ECO:0000256" key="2">
    <source>
        <dbReference type="ARBA" id="ARBA00022729"/>
    </source>
</evidence>
<dbReference type="AlphaFoldDB" id="A0A9X2JGE8"/>
<name>A0A9X2JGE8_9BACT</name>
<keyword evidence="2" id="KW-0732">Signal</keyword>
<accession>A0A9X2JGE8</accession>